<accession>A0A348B698</accession>
<name>A0A348B698_9CREN</name>
<dbReference type="AlphaFoldDB" id="A0A348B698"/>
<dbReference type="Proteomes" id="UP000276741">
    <property type="component" value="Chromosome"/>
</dbReference>
<gene>
    <name evidence="2" type="ORF">GCM10007116_14070</name>
    <name evidence="1" type="ORF">HS1genome_2089</name>
</gene>
<dbReference type="KEGG" id="sacd:HS1genome_2089"/>
<reference evidence="2" key="4">
    <citation type="submission" date="2020-09" db="EMBL/GenBank/DDBJ databases">
        <authorList>
            <person name="Sun Q."/>
            <person name="Ohkuma M."/>
        </authorList>
    </citation>
    <scope>NUCLEOTIDE SEQUENCE</scope>
    <source>
        <strain evidence="2">JCM 31740</strain>
    </source>
</reference>
<sequence>MASLSTQIPEECVPKVSEEALTLARSIDECKSVEDYANRLSSEPFLRELREVQARTDLKDYKKWKKDYFKDLKKRYRELTPSELEALIEALEFRLEEITGTKARQGRT</sequence>
<dbReference type="Proteomes" id="UP000616143">
    <property type="component" value="Unassembled WGS sequence"/>
</dbReference>
<reference evidence="2" key="1">
    <citation type="journal article" date="2014" name="Int. J. Syst. Evol. Microbiol.">
        <title>Complete genome sequence of Corynebacterium casei LMG S-19264T (=DSM 44701T), isolated from a smear-ripened cheese.</title>
        <authorList>
            <consortium name="US DOE Joint Genome Institute (JGI-PGF)"/>
            <person name="Walter F."/>
            <person name="Albersmeier A."/>
            <person name="Kalinowski J."/>
            <person name="Ruckert C."/>
        </authorList>
    </citation>
    <scope>NUCLEOTIDE SEQUENCE</scope>
    <source>
        <strain evidence="2">JCM 31740</strain>
    </source>
</reference>
<reference evidence="3" key="2">
    <citation type="submission" date="2018-04" db="EMBL/GenBank/DDBJ databases">
        <title>Complete genome sequence of Sulfodiicoccus acidiphilus strain HS-1.</title>
        <authorList>
            <person name="Sakai H.D."/>
            <person name="Kurosawa N."/>
        </authorList>
    </citation>
    <scope>NUCLEOTIDE SEQUENCE [LARGE SCALE GENOMIC DNA]</scope>
    <source>
        <strain evidence="3">HS-1</strain>
    </source>
</reference>
<proteinExistence type="predicted"/>
<evidence type="ECO:0000313" key="2">
    <source>
        <dbReference type="EMBL" id="GGT97736.1"/>
    </source>
</evidence>
<protein>
    <submittedName>
        <fullName evidence="1">Uncharacterized protein</fullName>
    </submittedName>
</protein>
<reference evidence="1" key="3">
    <citation type="journal article" date="2019" name="BMC Res. Notes">
        <title>Complete genome sequence of the Sulfodiicoccus acidiphilus strain HS-1T, the first crenarchaeon that lacks polB3, isolated from an acidic hot spring in Ohwaku-dani, Hakone, Japan.</title>
        <authorList>
            <person name="Sakai H.D."/>
            <person name="Kurosawa N."/>
        </authorList>
    </citation>
    <scope>NUCLEOTIDE SEQUENCE</scope>
    <source>
        <strain evidence="1">HS-1</strain>
    </source>
</reference>
<organism evidence="1 3">
    <name type="scientific">Sulfodiicoccus acidiphilus</name>
    <dbReference type="NCBI Taxonomy" id="1670455"/>
    <lineage>
        <taxon>Archaea</taxon>
        <taxon>Thermoproteota</taxon>
        <taxon>Thermoprotei</taxon>
        <taxon>Sulfolobales</taxon>
        <taxon>Sulfolobaceae</taxon>
        <taxon>Sulfodiicoccus</taxon>
    </lineage>
</organism>
<evidence type="ECO:0000313" key="3">
    <source>
        <dbReference type="Proteomes" id="UP000276741"/>
    </source>
</evidence>
<dbReference type="EMBL" id="AP018553">
    <property type="protein sequence ID" value="BBD73700.1"/>
    <property type="molecule type" value="Genomic_DNA"/>
</dbReference>
<dbReference type="EMBL" id="BMQS01000012">
    <property type="protein sequence ID" value="GGT97736.1"/>
    <property type="molecule type" value="Genomic_DNA"/>
</dbReference>
<keyword evidence="3" id="KW-1185">Reference proteome</keyword>
<evidence type="ECO:0000313" key="1">
    <source>
        <dbReference type="EMBL" id="BBD73700.1"/>
    </source>
</evidence>